<dbReference type="Gene3D" id="1.10.10.60">
    <property type="entry name" value="Homeodomain-like"/>
    <property type="match status" value="1"/>
</dbReference>
<dbReference type="Proteomes" id="UP000440732">
    <property type="component" value="Unassembled WGS sequence"/>
</dbReference>
<evidence type="ECO:0000313" key="10">
    <source>
        <dbReference type="EMBL" id="KAE9170663.1"/>
    </source>
</evidence>
<evidence type="ECO:0000256" key="2">
    <source>
        <dbReference type="ARBA" id="ARBA00023163"/>
    </source>
</evidence>
<keyword evidence="2" id="KW-0804">Transcription</keyword>
<dbReference type="GO" id="GO:0003677">
    <property type="term" value="F:DNA binding"/>
    <property type="evidence" value="ECO:0007669"/>
    <property type="project" value="InterPro"/>
</dbReference>
<dbReference type="Proteomes" id="UP000476176">
    <property type="component" value="Unassembled WGS sequence"/>
</dbReference>
<keyword evidence="15" id="KW-1185">Reference proteome</keyword>
<dbReference type="NCBIfam" id="TIGR01557">
    <property type="entry name" value="myb_SHAQKYF"/>
    <property type="match status" value="1"/>
</dbReference>
<dbReference type="EMBL" id="QXFX01002466">
    <property type="protein sequence ID" value="KAE9076745.1"/>
    <property type="molecule type" value="Genomic_DNA"/>
</dbReference>
<dbReference type="InterPro" id="IPR044841">
    <property type="entry name" value="LUX/BOA-like"/>
</dbReference>
<dbReference type="EMBL" id="QXGF01002517">
    <property type="protein sequence ID" value="KAE8924352.1"/>
    <property type="molecule type" value="Genomic_DNA"/>
</dbReference>
<dbReference type="Proteomes" id="UP000488956">
    <property type="component" value="Unassembled WGS sequence"/>
</dbReference>
<comment type="caution">
    <text evidence="9">The sequence shown here is derived from an EMBL/GenBank/DDBJ whole genome shotgun (WGS) entry which is preliminary data.</text>
</comment>
<feature type="compositionally biased region" description="Polar residues" evidence="4">
    <location>
        <begin position="1"/>
        <end position="13"/>
    </location>
</feature>
<dbReference type="PANTHER" id="PTHR31442:SF29">
    <property type="entry name" value="HOMEODOMAIN-LIKE SUPERFAMILY PROTEIN"/>
    <property type="match status" value="1"/>
</dbReference>
<keyword evidence="3" id="KW-0539">Nucleus</keyword>
<dbReference type="FunFam" id="1.10.10.60:FF:000007">
    <property type="entry name" value="Two-component response regulator"/>
    <property type="match status" value="1"/>
</dbReference>
<evidence type="ECO:0000313" key="17">
    <source>
        <dbReference type="Proteomes" id="UP000440367"/>
    </source>
</evidence>
<dbReference type="Proteomes" id="UP000441208">
    <property type="component" value="Unassembled WGS sequence"/>
</dbReference>
<dbReference type="Proteomes" id="UP000429523">
    <property type="component" value="Unassembled WGS sequence"/>
</dbReference>
<gene>
    <name evidence="13" type="ORF">PF001_g27051</name>
    <name evidence="12" type="ORF">PF002_g19237</name>
    <name evidence="11" type="ORF">PF004_g23376</name>
    <name evidence="10" type="ORF">PF005_g27479</name>
    <name evidence="9" type="ORF">PF006_g22039</name>
    <name evidence="7" type="ORF">PF007_g24626</name>
    <name evidence="5" type="ORF">PF009_g25414</name>
    <name evidence="8" type="ORF">PF010_g23781</name>
    <name evidence="6" type="ORF">PF011_g26453</name>
</gene>
<dbReference type="InterPro" id="IPR009057">
    <property type="entry name" value="Homeodomain-like_sf"/>
</dbReference>
<evidence type="ECO:0000313" key="21">
    <source>
        <dbReference type="Proteomes" id="UP000476176"/>
    </source>
</evidence>
<evidence type="ECO:0000313" key="7">
    <source>
        <dbReference type="EMBL" id="KAE9076438.1"/>
    </source>
</evidence>
<dbReference type="Proteomes" id="UP000460718">
    <property type="component" value="Unassembled WGS sequence"/>
</dbReference>
<dbReference type="EMBL" id="QXFW01003508">
    <property type="protein sequence ID" value="KAE8970357.1"/>
    <property type="molecule type" value="Genomic_DNA"/>
</dbReference>
<dbReference type="InterPro" id="IPR006447">
    <property type="entry name" value="Myb_dom_plants"/>
</dbReference>
<evidence type="ECO:0000313" key="18">
    <source>
        <dbReference type="Proteomes" id="UP000440732"/>
    </source>
</evidence>
<evidence type="ECO:0000313" key="6">
    <source>
        <dbReference type="EMBL" id="KAE8970357.1"/>
    </source>
</evidence>
<feature type="compositionally biased region" description="Basic residues" evidence="4">
    <location>
        <begin position="23"/>
        <end position="34"/>
    </location>
</feature>
<evidence type="ECO:0000313" key="5">
    <source>
        <dbReference type="EMBL" id="KAE8924352.1"/>
    </source>
</evidence>
<evidence type="ECO:0000256" key="1">
    <source>
        <dbReference type="ARBA" id="ARBA00023015"/>
    </source>
</evidence>
<evidence type="ECO:0000313" key="20">
    <source>
        <dbReference type="Proteomes" id="UP000460718"/>
    </source>
</evidence>
<evidence type="ECO:0000313" key="15">
    <source>
        <dbReference type="Proteomes" id="UP000433483"/>
    </source>
</evidence>
<evidence type="ECO:0000313" key="12">
    <source>
        <dbReference type="EMBL" id="KAE9209020.1"/>
    </source>
</evidence>
<dbReference type="AlphaFoldDB" id="A0A6A3RVS1"/>
<feature type="compositionally biased region" description="Basic and acidic residues" evidence="4">
    <location>
        <begin position="135"/>
        <end position="144"/>
    </location>
</feature>
<evidence type="ECO:0000313" key="13">
    <source>
        <dbReference type="EMBL" id="KAE9274463.1"/>
    </source>
</evidence>
<evidence type="ECO:0000313" key="22">
    <source>
        <dbReference type="Proteomes" id="UP000488956"/>
    </source>
</evidence>
<accession>A0A6A3RVS1</accession>
<evidence type="ECO:0008006" key="23">
    <source>
        <dbReference type="Google" id="ProtNLM"/>
    </source>
</evidence>
<organism evidence="9 18">
    <name type="scientific">Phytophthora fragariae</name>
    <dbReference type="NCBI Taxonomy" id="53985"/>
    <lineage>
        <taxon>Eukaryota</taxon>
        <taxon>Sar</taxon>
        <taxon>Stramenopiles</taxon>
        <taxon>Oomycota</taxon>
        <taxon>Peronosporomycetes</taxon>
        <taxon>Peronosporales</taxon>
        <taxon>Peronosporaceae</taxon>
        <taxon>Phytophthora</taxon>
    </lineage>
</organism>
<dbReference type="EMBL" id="QXGC01002493">
    <property type="protein sequence ID" value="KAE9185382.1"/>
    <property type="molecule type" value="Genomic_DNA"/>
</dbReference>
<evidence type="ECO:0000256" key="3">
    <source>
        <dbReference type="ARBA" id="ARBA00023242"/>
    </source>
</evidence>
<evidence type="ECO:0000313" key="8">
    <source>
        <dbReference type="EMBL" id="KAE9076745.1"/>
    </source>
</evidence>
<name>A0A6A3RVS1_9STRA</name>
<dbReference type="Proteomes" id="UP000437068">
    <property type="component" value="Unassembled WGS sequence"/>
</dbReference>
<dbReference type="OrthoDB" id="60033at2759"/>
<dbReference type="Proteomes" id="UP000440367">
    <property type="component" value="Unassembled WGS sequence"/>
</dbReference>
<sequence length="396" mass="44713">MNQERSPSPTSNDVPPAMEKPQRAKCPHKNRKRPTKRFLWQEDLHLRFVAAIFDLGLKNASPKAVLPLMQASDPDLGLTTEQLKSHLQKYRINHERSRREFQELCHREVKRNRKRRRREERADSAYIFPPRGVKQRNDSSKNETDSDSNDGENGDGNPNAEDQRLDPFVCNHKSTHVPATISAQGYPVGFRPVQQTPNQAPAPMPELTDAQWRSFCLFMSTTPQSFDGDLSIQVPHEAPLSPPAQARVQEDVQTRMHEAMQAQMNFHRQMLTRKVELSHNLAGMANVNASGCLANIGSYNFNALGQGFERAWATFQQPPATHTPQQVTQYEAIQTHSPPVLQESFDAGIPRSSMPSLISTTPSPDAKADDVGDDLSWWDPFNVDLDGDDLFDFLRA</sequence>
<dbReference type="GO" id="GO:0003700">
    <property type="term" value="F:DNA-binding transcription factor activity"/>
    <property type="evidence" value="ECO:0007669"/>
    <property type="project" value="InterPro"/>
</dbReference>
<evidence type="ECO:0000313" key="19">
    <source>
        <dbReference type="Proteomes" id="UP000441208"/>
    </source>
</evidence>
<dbReference type="EMBL" id="QXGA01002095">
    <property type="protein sequence ID" value="KAE9103958.1"/>
    <property type="molecule type" value="Genomic_DNA"/>
</dbReference>
<dbReference type="SUPFAM" id="SSF46689">
    <property type="entry name" value="Homeodomain-like"/>
    <property type="match status" value="1"/>
</dbReference>
<evidence type="ECO:0000313" key="11">
    <source>
        <dbReference type="EMBL" id="KAE9185382.1"/>
    </source>
</evidence>
<evidence type="ECO:0000313" key="16">
    <source>
        <dbReference type="Proteomes" id="UP000437068"/>
    </source>
</evidence>
<feature type="region of interest" description="Disordered" evidence="4">
    <location>
        <begin position="1"/>
        <end position="34"/>
    </location>
</feature>
<dbReference type="EMBL" id="QXGB01003460">
    <property type="protein sequence ID" value="KAE9170663.1"/>
    <property type="molecule type" value="Genomic_DNA"/>
</dbReference>
<dbReference type="PANTHER" id="PTHR31442">
    <property type="entry name" value="HOMEODOMAIN-LIKE SUPERFAMILY PROTEIN-RELATED"/>
    <property type="match status" value="1"/>
</dbReference>
<dbReference type="EMBL" id="QXFZ01002505">
    <property type="protein sequence ID" value="KAE9076438.1"/>
    <property type="molecule type" value="Genomic_DNA"/>
</dbReference>
<keyword evidence="1" id="KW-0805">Transcription regulation</keyword>
<dbReference type="EMBL" id="QXGE01003560">
    <property type="protein sequence ID" value="KAE9274463.1"/>
    <property type="molecule type" value="Genomic_DNA"/>
</dbReference>
<evidence type="ECO:0000256" key="4">
    <source>
        <dbReference type="SAM" id="MobiDB-lite"/>
    </source>
</evidence>
<dbReference type="Proteomes" id="UP000433483">
    <property type="component" value="Unassembled WGS sequence"/>
</dbReference>
<dbReference type="EMBL" id="QXGD01001316">
    <property type="protein sequence ID" value="KAE9209020.1"/>
    <property type="molecule type" value="Genomic_DNA"/>
</dbReference>
<protein>
    <recommendedName>
        <fullName evidence="23">HTH myb-type domain-containing protein</fullName>
    </recommendedName>
</protein>
<proteinExistence type="predicted"/>
<reference evidence="14 15" key="1">
    <citation type="submission" date="2018-08" db="EMBL/GenBank/DDBJ databases">
        <title>Genomic investigation of the strawberry pathogen Phytophthora fragariae indicates pathogenicity is determined by transcriptional variation in three key races.</title>
        <authorList>
            <person name="Adams T.M."/>
            <person name="Armitage A.D."/>
            <person name="Sobczyk M.K."/>
            <person name="Bates H.J."/>
            <person name="Dunwell J.M."/>
            <person name="Nellist C.F."/>
            <person name="Harrison R.J."/>
        </authorList>
    </citation>
    <scope>NUCLEOTIDE SEQUENCE [LARGE SCALE GENOMIC DNA]</scope>
    <source>
        <strain evidence="13 16">A4</strain>
        <strain evidence="12 17">BC-1</strain>
        <strain evidence="11 21">BC-23</strain>
        <strain evidence="10 15">NOV-27</strain>
        <strain evidence="9 18">NOV-5</strain>
        <strain evidence="7 19">NOV-71</strain>
        <strain evidence="5 14">NOV-9</strain>
        <strain evidence="8 22">ONT-3</strain>
        <strain evidence="6 20">SCRP245</strain>
    </source>
</reference>
<feature type="region of interest" description="Disordered" evidence="4">
    <location>
        <begin position="111"/>
        <end position="165"/>
    </location>
</feature>
<evidence type="ECO:0000313" key="9">
    <source>
        <dbReference type="EMBL" id="KAE9103958.1"/>
    </source>
</evidence>
<evidence type="ECO:0000313" key="14">
    <source>
        <dbReference type="Proteomes" id="UP000429523"/>
    </source>
</evidence>